<proteinExistence type="inferred from homology"/>
<organism evidence="6 7">
    <name type="scientific">Jiangella ureilytica</name>
    <dbReference type="NCBI Taxonomy" id="2530374"/>
    <lineage>
        <taxon>Bacteria</taxon>
        <taxon>Bacillati</taxon>
        <taxon>Actinomycetota</taxon>
        <taxon>Actinomycetes</taxon>
        <taxon>Jiangellales</taxon>
        <taxon>Jiangellaceae</taxon>
        <taxon>Jiangella</taxon>
    </lineage>
</organism>
<evidence type="ECO:0000256" key="1">
    <source>
        <dbReference type="ARBA" id="ARBA00005695"/>
    </source>
</evidence>
<dbReference type="AlphaFoldDB" id="A0A4R4RS29"/>
<name>A0A4R4RS29_9ACTN</name>
<reference evidence="6 7" key="1">
    <citation type="submission" date="2019-02" db="EMBL/GenBank/DDBJ databases">
        <title>Draft genome sequences of novel Actinobacteria.</title>
        <authorList>
            <person name="Sahin N."/>
            <person name="Ay H."/>
            <person name="Saygin H."/>
        </authorList>
    </citation>
    <scope>NUCLEOTIDE SEQUENCE [LARGE SCALE GENOMIC DNA]</scope>
    <source>
        <strain evidence="6 7">KC603</strain>
    </source>
</reference>
<evidence type="ECO:0000313" key="7">
    <source>
        <dbReference type="Proteomes" id="UP000295621"/>
    </source>
</evidence>
<evidence type="ECO:0000256" key="3">
    <source>
        <dbReference type="ARBA" id="ARBA00022729"/>
    </source>
</evidence>
<dbReference type="GO" id="GO:1904680">
    <property type="term" value="F:peptide transmembrane transporter activity"/>
    <property type="evidence" value="ECO:0007669"/>
    <property type="project" value="TreeGrafter"/>
</dbReference>
<sequence>MAVLLVAACSSSGSDGSETPASGEDEEPTTLTIAVEGDITTLDAHGGAGILDRNILQNVHEGLIRRDGSTGEVIPHIATEWEVSEDQLTWTMKLRDDVYFHDGQQLTAADVKASAERLLDPELAAQQSGVFSNLAEVVVVDDFTADFKLSVPEPLFIIFCERMTLVPAGWAEEVGPTIYTGDDPIGLGAYKVAEWVRGERLVLEANEDYFLGAPEIDELIFRPIPDEASRVAALRAGEVDIVDPLSSALREQVEGDSTLKIVESLSMGRVRVTIDQRVAPFDVKEVRQAINHAIDVDTIIEELVPGAVRTPAALVPEEVGFDSTLEPYDYDPDRARELLADAGFADGIGPVELSVNPSYPQMEEAAQAVQSYLSEVGIETTIRVYDPGDFTTRKREKFDNPAGLGPLHMDGHSGGNTFHGYHIYSNVINCTDASPVHSGYGCNADVERLLGEALAMWTQDEEAAIEKFHEMEAVLQEDAWAGFLYQVPALNGAKADLEWEPSPAEPLQMRFARWSSS</sequence>
<dbReference type="SUPFAM" id="SSF53850">
    <property type="entry name" value="Periplasmic binding protein-like II"/>
    <property type="match status" value="1"/>
</dbReference>
<dbReference type="GO" id="GO:0015833">
    <property type="term" value="P:peptide transport"/>
    <property type="evidence" value="ECO:0007669"/>
    <property type="project" value="TreeGrafter"/>
</dbReference>
<evidence type="ECO:0000256" key="4">
    <source>
        <dbReference type="SAM" id="MobiDB-lite"/>
    </source>
</evidence>
<accession>A0A4R4RS29</accession>
<feature type="domain" description="Solute-binding protein family 5" evidence="5">
    <location>
        <begin position="72"/>
        <end position="398"/>
    </location>
</feature>
<keyword evidence="7" id="KW-1185">Reference proteome</keyword>
<dbReference type="Pfam" id="PF00496">
    <property type="entry name" value="SBP_bac_5"/>
    <property type="match status" value="1"/>
</dbReference>
<keyword evidence="3" id="KW-0732">Signal</keyword>
<protein>
    <submittedName>
        <fullName evidence="6">ABC transporter substrate-binding protein</fullName>
    </submittedName>
</protein>
<gene>
    <name evidence="6" type="ORF">E1212_07955</name>
</gene>
<dbReference type="PANTHER" id="PTHR30290:SF9">
    <property type="entry name" value="OLIGOPEPTIDE-BINDING PROTEIN APPA"/>
    <property type="match status" value="1"/>
</dbReference>
<dbReference type="Gene3D" id="3.10.105.10">
    <property type="entry name" value="Dipeptide-binding Protein, Domain 3"/>
    <property type="match status" value="1"/>
</dbReference>
<dbReference type="GO" id="GO:0042597">
    <property type="term" value="C:periplasmic space"/>
    <property type="evidence" value="ECO:0007669"/>
    <property type="project" value="UniProtKB-ARBA"/>
</dbReference>
<comment type="caution">
    <text evidence="6">The sequence shown here is derived from an EMBL/GenBank/DDBJ whole genome shotgun (WGS) entry which is preliminary data.</text>
</comment>
<feature type="region of interest" description="Disordered" evidence="4">
    <location>
        <begin position="9"/>
        <end position="28"/>
    </location>
</feature>
<evidence type="ECO:0000313" key="6">
    <source>
        <dbReference type="EMBL" id="TDC52777.1"/>
    </source>
</evidence>
<dbReference type="EMBL" id="SMKL01000013">
    <property type="protein sequence ID" value="TDC52777.1"/>
    <property type="molecule type" value="Genomic_DNA"/>
</dbReference>
<comment type="similarity">
    <text evidence="1">Belongs to the bacterial solute-binding protein 5 family.</text>
</comment>
<dbReference type="InterPro" id="IPR000914">
    <property type="entry name" value="SBP_5_dom"/>
</dbReference>
<dbReference type="RefSeq" id="WP_131981057.1">
    <property type="nucleotide sequence ID" value="NZ_SMKL01000013.1"/>
</dbReference>
<dbReference type="InterPro" id="IPR030678">
    <property type="entry name" value="Peptide/Ni-bd"/>
</dbReference>
<keyword evidence="2" id="KW-0813">Transport</keyword>
<dbReference type="Proteomes" id="UP000295621">
    <property type="component" value="Unassembled WGS sequence"/>
</dbReference>
<dbReference type="CDD" id="cd00995">
    <property type="entry name" value="PBP2_NikA_DppA_OppA_like"/>
    <property type="match status" value="1"/>
</dbReference>
<dbReference type="PANTHER" id="PTHR30290">
    <property type="entry name" value="PERIPLASMIC BINDING COMPONENT OF ABC TRANSPORTER"/>
    <property type="match status" value="1"/>
</dbReference>
<dbReference type="PIRSF" id="PIRSF002741">
    <property type="entry name" value="MppA"/>
    <property type="match status" value="1"/>
</dbReference>
<dbReference type="Gene3D" id="3.40.190.10">
    <property type="entry name" value="Periplasmic binding protein-like II"/>
    <property type="match status" value="1"/>
</dbReference>
<feature type="compositionally biased region" description="Polar residues" evidence="4">
    <location>
        <begin position="9"/>
        <end position="20"/>
    </location>
</feature>
<evidence type="ECO:0000259" key="5">
    <source>
        <dbReference type="Pfam" id="PF00496"/>
    </source>
</evidence>
<dbReference type="InterPro" id="IPR039424">
    <property type="entry name" value="SBP_5"/>
</dbReference>
<evidence type="ECO:0000256" key="2">
    <source>
        <dbReference type="ARBA" id="ARBA00022448"/>
    </source>
</evidence>
<dbReference type="OrthoDB" id="7232492at2"/>
<dbReference type="GO" id="GO:0043190">
    <property type="term" value="C:ATP-binding cassette (ABC) transporter complex"/>
    <property type="evidence" value="ECO:0007669"/>
    <property type="project" value="InterPro"/>
</dbReference>